<keyword evidence="3" id="KW-1185">Reference proteome</keyword>
<dbReference type="PANTHER" id="PTHR39217:SF1">
    <property type="entry name" value="GLUTATHIONE SYNTHETASE"/>
    <property type="match status" value="1"/>
</dbReference>
<evidence type="ECO:0000313" key="2">
    <source>
        <dbReference type="EMBL" id="GGA79893.1"/>
    </source>
</evidence>
<organism evidence="2 3">
    <name type="scientific">Arenimonas soli</name>
    <dbReference type="NCBI Taxonomy" id="2269504"/>
    <lineage>
        <taxon>Bacteria</taxon>
        <taxon>Pseudomonadati</taxon>
        <taxon>Pseudomonadota</taxon>
        <taxon>Gammaproteobacteria</taxon>
        <taxon>Lysobacterales</taxon>
        <taxon>Lysobacteraceae</taxon>
        <taxon>Arenimonas</taxon>
    </lineage>
</organism>
<dbReference type="RefSeq" id="WP_188663320.1">
    <property type="nucleotide sequence ID" value="NZ_BMKC01000002.1"/>
</dbReference>
<name>A0ABQ1HK36_9GAMM</name>
<comment type="caution">
    <text evidence="2">The sequence shown here is derived from an EMBL/GenBank/DDBJ whole genome shotgun (WGS) entry which is preliminary data.</text>
</comment>
<protein>
    <submittedName>
        <fullName evidence="2">ATP-grasp domain protein</fullName>
    </submittedName>
</protein>
<dbReference type="SUPFAM" id="SSF56059">
    <property type="entry name" value="Glutathione synthetase ATP-binding domain-like"/>
    <property type="match status" value="1"/>
</dbReference>
<gene>
    <name evidence="2" type="ORF">GCM10011521_17680</name>
</gene>
<dbReference type="Gene3D" id="3.30.470.20">
    <property type="entry name" value="ATP-grasp fold, B domain"/>
    <property type="match status" value="1"/>
</dbReference>
<dbReference type="EMBL" id="BMKC01000002">
    <property type="protein sequence ID" value="GGA79893.1"/>
    <property type="molecule type" value="Genomic_DNA"/>
</dbReference>
<proteinExistence type="predicted"/>
<evidence type="ECO:0000313" key="3">
    <source>
        <dbReference type="Proteomes" id="UP000623419"/>
    </source>
</evidence>
<reference evidence="3" key="1">
    <citation type="journal article" date="2019" name="Int. J. Syst. Evol. Microbiol.">
        <title>The Global Catalogue of Microorganisms (GCM) 10K type strain sequencing project: providing services to taxonomists for standard genome sequencing and annotation.</title>
        <authorList>
            <consortium name="The Broad Institute Genomics Platform"/>
            <consortium name="The Broad Institute Genome Sequencing Center for Infectious Disease"/>
            <person name="Wu L."/>
            <person name="Ma J."/>
        </authorList>
    </citation>
    <scope>NUCLEOTIDE SEQUENCE [LARGE SCALE GENOMIC DNA]</scope>
    <source>
        <strain evidence="3">CGMCC 1.15905</strain>
    </source>
</reference>
<evidence type="ECO:0000259" key="1">
    <source>
        <dbReference type="Pfam" id="PF02955"/>
    </source>
</evidence>
<dbReference type="Proteomes" id="UP000623419">
    <property type="component" value="Unassembled WGS sequence"/>
</dbReference>
<dbReference type="InterPro" id="IPR013815">
    <property type="entry name" value="ATP_grasp_subdomain_1"/>
</dbReference>
<dbReference type="InterPro" id="IPR004218">
    <property type="entry name" value="GSHS_ATP-bd"/>
</dbReference>
<feature type="domain" description="Prokaryotic glutathione synthetase ATP-binding" evidence="1">
    <location>
        <begin position="101"/>
        <end position="219"/>
    </location>
</feature>
<dbReference type="PANTHER" id="PTHR39217">
    <property type="match status" value="1"/>
</dbReference>
<accession>A0ABQ1HK36</accession>
<dbReference type="Gene3D" id="3.40.50.20">
    <property type="match status" value="1"/>
</dbReference>
<dbReference type="Gene3D" id="3.30.1490.20">
    <property type="entry name" value="ATP-grasp fold, A domain"/>
    <property type="match status" value="1"/>
</dbReference>
<dbReference type="InterPro" id="IPR053191">
    <property type="entry name" value="DcsG_Biosynth_Enzyme"/>
</dbReference>
<dbReference type="Pfam" id="PF02955">
    <property type="entry name" value="GSH-S_ATP"/>
    <property type="match status" value="1"/>
</dbReference>
<sequence length="285" mass="31724">MIHFATSFEHPGLTADDRRVPEQLAQRGVPTQVLRWRSEEDNRRVRAGDLVVVRSCWDYHLHTEAFLAWLDQLTGRGVRIANGHERLRRTLHKRYLLELEAESLARIAPTRLVGQDDAADLDELIEQLGSADLVVKPAVSLSAHGTWRVASLGRPQARARFAGQVRQQDLLVQRYLPQIEEEGEISFVFLGGLYSHAVRKTPRAGDFRVQADFGGSHVAHLPDKCLIDQAARLLDGFADDTTYARVDAVPVDGGLVLMELEVIDPVLFLSTDSGAVSRFCDALCA</sequence>